<name>A0A9E4ZFH3_9EURY</name>
<dbReference type="Proteomes" id="UP001056766">
    <property type="component" value="Unassembled WGS sequence"/>
</dbReference>
<sequence>MKCRRTIPIICLLTIFLTLTTAGASAAESGIVIQEIYSDIESCDITVASSITIEDLTLEVQLLQKGRAIDKATIPIDRIETNSNIIKFVQWHTTSTPDGAYQIDAQIFNEKEEICSTEYEFIHGRQIIPDVIFEGIISNSEGVSAVIKPTDTSLADIEYMLVEGNDIIYFTKDEKISIHTNPLTVNKRWNTLLANNKKYTGRVKVRISDPGSIIVATDTFTSMDDAEITDIYKDEIGASATIAGNSQVPFDGYVRFTVYNENSDEIMESAIMRSPILLTEDDETVETIWKKRLTEGRYKLAIEIIGNDGDILDIQETMIDVEKVTVFSNDIPEGTNDGNSTPSFLITTALAAISAGAIVLRRKHF</sequence>
<reference evidence="1" key="1">
    <citation type="journal article" date="2021" name="mSystems">
        <title>Bacteria and Archaea Synergistically Convert Glycine Betaine to Biogenic Methane in the Formosa Cold Seep of the South China Sea.</title>
        <authorList>
            <person name="Li L."/>
            <person name="Zhang W."/>
            <person name="Zhang S."/>
            <person name="Song L."/>
            <person name="Sun Q."/>
            <person name="Zhang H."/>
            <person name="Xiang H."/>
            <person name="Dong X."/>
        </authorList>
    </citation>
    <scope>NUCLEOTIDE SEQUENCE</scope>
    <source>
        <strain evidence="1">LLY</strain>
    </source>
</reference>
<proteinExistence type="predicted"/>
<gene>
    <name evidence="1" type="ORF">KDK67_09035</name>
</gene>
<evidence type="ECO:0000313" key="2">
    <source>
        <dbReference type="Proteomes" id="UP001056766"/>
    </source>
</evidence>
<dbReference type="AlphaFoldDB" id="A0A9E4ZFH3"/>
<organism evidence="1 2">
    <name type="scientific">Methanococcoides seepicolus</name>
    <dbReference type="NCBI Taxonomy" id="2828780"/>
    <lineage>
        <taxon>Archaea</taxon>
        <taxon>Methanobacteriati</taxon>
        <taxon>Methanobacteriota</taxon>
        <taxon>Stenosarchaea group</taxon>
        <taxon>Methanomicrobia</taxon>
        <taxon>Methanosarcinales</taxon>
        <taxon>Methanosarcinaceae</taxon>
        <taxon>Methanococcoides</taxon>
    </lineage>
</organism>
<dbReference type="EMBL" id="JAGSOI010000036">
    <property type="protein sequence ID" value="MCM1987126.1"/>
    <property type="molecule type" value="Genomic_DNA"/>
</dbReference>
<evidence type="ECO:0000313" key="1">
    <source>
        <dbReference type="EMBL" id="MCM1987126.1"/>
    </source>
</evidence>
<keyword evidence="2" id="KW-1185">Reference proteome</keyword>
<dbReference type="RefSeq" id="WP_250868471.1">
    <property type="nucleotide sequence ID" value="NZ_JAGSOI010000036.1"/>
</dbReference>
<protein>
    <submittedName>
        <fullName evidence="1">Uncharacterized protein</fullName>
    </submittedName>
</protein>
<reference evidence="1" key="2">
    <citation type="submission" date="2021-04" db="EMBL/GenBank/DDBJ databases">
        <authorList>
            <person name="Dong X."/>
        </authorList>
    </citation>
    <scope>NUCLEOTIDE SEQUENCE</scope>
    <source>
        <strain evidence="1">LLY</strain>
    </source>
</reference>
<accession>A0A9E4ZFH3</accession>
<comment type="caution">
    <text evidence="1">The sequence shown here is derived from an EMBL/GenBank/DDBJ whole genome shotgun (WGS) entry which is preliminary data.</text>
</comment>